<dbReference type="EMBL" id="JAXCLX010000001">
    <property type="protein sequence ID" value="MDY0871664.1"/>
    <property type="molecule type" value="Genomic_DNA"/>
</dbReference>
<comment type="caution">
    <text evidence="2">The sequence shown here is derived from an EMBL/GenBank/DDBJ whole genome shotgun (WGS) entry which is preliminary data.</text>
</comment>
<protein>
    <submittedName>
        <fullName evidence="2">DUF1223 domain-containing protein</fullName>
    </submittedName>
</protein>
<organism evidence="2 3">
    <name type="scientific">Dongia rigui</name>
    <dbReference type="NCBI Taxonomy" id="940149"/>
    <lineage>
        <taxon>Bacteria</taxon>
        <taxon>Pseudomonadati</taxon>
        <taxon>Pseudomonadota</taxon>
        <taxon>Alphaproteobacteria</taxon>
        <taxon>Rhodospirillales</taxon>
        <taxon>Dongiaceae</taxon>
        <taxon>Dongia</taxon>
    </lineage>
</organism>
<dbReference type="InterPro" id="IPR036249">
    <property type="entry name" value="Thioredoxin-like_sf"/>
</dbReference>
<dbReference type="PANTHER" id="PTHR36057:SF1">
    <property type="entry name" value="LIPOPROTEIN LIPID ATTACHMENT SITE-LIKE PROTEIN, PUTATIVE (DUF1223)-RELATED"/>
    <property type="match status" value="1"/>
</dbReference>
<dbReference type="PANTHER" id="PTHR36057">
    <property type="match status" value="1"/>
</dbReference>
<name>A0ABU5DWH4_9PROT</name>
<gene>
    <name evidence="2" type="ORF">SMD31_07010</name>
</gene>
<sequence>MWQRQVFRAQVLMALAFAGLFAGPAVAETRPVVVELFTSQGCSSCPPADANLIRLMDRPDILALSFAVTYWNDLGWDDTFSKQAFTDRQFAYEGPLGRQSAYTPQMVIDGTADSVGHDLSEVEALVTRAAAAQSSEPAIDVAGEKIVVAAAASPARAADVWLVRYDPGIAEVPVARGENRRRVLQIGHAVRELTRLGTWSGAALSLDLPPAQEGRELAGAILVQDGPGGHILAARKL</sequence>
<feature type="signal peptide" evidence="1">
    <location>
        <begin position="1"/>
        <end position="27"/>
    </location>
</feature>
<evidence type="ECO:0000313" key="2">
    <source>
        <dbReference type="EMBL" id="MDY0871664.1"/>
    </source>
</evidence>
<feature type="chain" id="PRO_5047023290" evidence="1">
    <location>
        <begin position="28"/>
        <end position="237"/>
    </location>
</feature>
<evidence type="ECO:0000313" key="3">
    <source>
        <dbReference type="Proteomes" id="UP001271769"/>
    </source>
</evidence>
<dbReference type="Proteomes" id="UP001271769">
    <property type="component" value="Unassembled WGS sequence"/>
</dbReference>
<evidence type="ECO:0000256" key="1">
    <source>
        <dbReference type="SAM" id="SignalP"/>
    </source>
</evidence>
<dbReference type="InterPro" id="IPR010634">
    <property type="entry name" value="DUF1223"/>
</dbReference>
<keyword evidence="1" id="KW-0732">Signal</keyword>
<reference evidence="2 3" key="1">
    <citation type="journal article" date="2013" name="Antonie Van Leeuwenhoek">
        <title>Dongia rigui sp. nov., isolated from freshwater of a large wetland in Korea.</title>
        <authorList>
            <person name="Baik K.S."/>
            <person name="Hwang Y.M."/>
            <person name="Choi J.S."/>
            <person name="Kwon J."/>
            <person name="Seong C.N."/>
        </authorList>
    </citation>
    <scope>NUCLEOTIDE SEQUENCE [LARGE SCALE GENOMIC DNA]</scope>
    <source>
        <strain evidence="2 3">04SU4-P</strain>
    </source>
</reference>
<dbReference type="RefSeq" id="WP_320500094.1">
    <property type="nucleotide sequence ID" value="NZ_JAXCLX010000001.1"/>
</dbReference>
<dbReference type="SUPFAM" id="SSF52833">
    <property type="entry name" value="Thioredoxin-like"/>
    <property type="match status" value="1"/>
</dbReference>
<dbReference type="Pfam" id="PF06764">
    <property type="entry name" value="DUF1223"/>
    <property type="match status" value="1"/>
</dbReference>
<accession>A0ABU5DWH4</accession>
<keyword evidence="3" id="KW-1185">Reference proteome</keyword>
<proteinExistence type="predicted"/>